<organism evidence="1 2">
    <name type="scientific">Polarella glacialis</name>
    <name type="common">Dinoflagellate</name>
    <dbReference type="NCBI Taxonomy" id="89957"/>
    <lineage>
        <taxon>Eukaryota</taxon>
        <taxon>Sar</taxon>
        <taxon>Alveolata</taxon>
        <taxon>Dinophyceae</taxon>
        <taxon>Suessiales</taxon>
        <taxon>Suessiaceae</taxon>
        <taxon>Polarella</taxon>
    </lineage>
</organism>
<reference evidence="1" key="1">
    <citation type="submission" date="2021-02" db="EMBL/GenBank/DDBJ databases">
        <authorList>
            <person name="Dougan E. K."/>
            <person name="Rhodes N."/>
            <person name="Thang M."/>
            <person name="Chan C."/>
        </authorList>
    </citation>
    <scope>NUCLEOTIDE SEQUENCE</scope>
</reference>
<keyword evidence="2" id="KW-1185">Reference proteome</keyword>
<accession>A0A813EIB4</accession>
<dbReference type="SUPFAM" id="SSF53335">
    <property type="entry name" value="S-adenosyl-L-methionine-dependent methyltransferases"/>
    <property type="match status" value="1"/>
</dbReference>
<dbReference type="EMBL" id="CAJNNV010010478">
    <property type="protein sequence ID" value="CAE8598663.1"/>
    <property type="molecule type" value="Genomic_DNA"/>
</dbReference>
<proteinExistence type="predicted"/>
<gene>
    <name evidence="1" type="ORF">PGLA1383_LOCUS17065</name>
</gene>
<dbReference type="InterPro" id="IPR029063">
    <property type="entry name" value="SAM-dependent_MTases_sf"/>
</dbReference>
<dbReference type="Proteomes" id="UP000654075">
    <property type="component" value="Unassembled WGS sequence"/>
</dbReference>
<protein>
    <recommendedName>
        <fullName evidence="3">Calmodulin-lysine N-methyltransferase</fullName>
    </recommendedName>
</protein>
<name>A0A813EIB4_POLGL</name>
<evidence type="ECO:0008006" key="3">
    <source>
        <dbReference type="Google" id="ProtNLM"/>
    </source>
</evidence>
<dbReference type="Gene3D" id="3.40.50.150">
    <property type="entry name" value="Vaccinia Virus protein VP39"/>
    <property type="match status" value="1"/>
</dbReference>
<dbReference type="InterPro" id="IPR019410">
    <property type="entry name" value="Methyltransf_16"/>
</dbReference>
<sequence>EIVRRNAAENGVSNIVRTAVLDWTKHETFPEEQFDMIIGADILLFQGMEGDLPELFNRLLLEGGRALVSDPRQRVLRPLFLTDCENAALEVGEIFATKDQVLLNVMRLAL</sequence>
<feature type="non-terminal residue" evidence="1">
    <location>
        <position position="110"/>
    </location>
</feature>
<dbReference type="Pfam" id="PF10294">
    <property type="entry name" value="Methyltransf_16"/>
    <property type="match status" value="1"/>
</dbReference>
<dbReference type="AlphaFoldDB" id="A0A813EIB4"/>
<comment type="caution">
    <text evidence="1">The sequence shown here is derived from an EMBL/GenBank/DDBJ whole genome shotgun (WGS) entry which is preliminary data.</text>
</comment>
<evidence type="ECO:0000313" key="1">
    <source>
        <dbReference type="EMBL" id="CAE8598663.1"/>
    </source>
</evidence>
<evidence type="ECO:0000313" key="2">
    <source>
        <dbReference type="Proteomes" id="UP000654075"/>
    </source>
</evidence>